<dbReference type="InterPro" id="IPR023801">
    <property type="entry name" value="His_deacetylse_dom"/>
</dbReference>
<dbReference type="AlphaFoldDB" id="W4LY01"/>
<sequence length="206" mass="22577">ANLAGGSHHAFADHGEGFSVFHDMAVAVRVLQREDGLQRAGIIDCDVHQGNGTAAIFQHDPRVYTCSFHGEKNYPFRKATSRLDIALPDDTGDAAYLEALQTYVPRMLHEARPELVWYQAGVDPYDGDKLGRLSLSLEGLRQRDQYVLETCRAANIPVVVTMGGGYATRMEDIVEAHCNTIRVACQLASAPGLAAMEQGSHAKLRR</sequence>
<gene>
    <name evidence="4" type="ORF">ETSY1_04250</name>
</gene>
<evidence type="ECO:0000313" key="5">
    <source>
        <dbReference type="Proteomes" id="UP000019141"/>
    </source>
</evidence>
<dbReference type="InterPro" id="IPR000286">
    <property type="entry name" value="HDACs"/>
</dbReference>
<dbReference type="Gene3D" id="3.40.800.20">
    <property type="entry name" value="Histone deacetylase domain"/>
    <property type="match status" value="1"/>
</dbReference>
<feature type="non-terminal residue" evidence="4">
    <location>
        <position position="1"/>
    </location>
</feature>
<dbReference type="PANTHER" id="PTHR10625:SF19">
    <property type="entry name" value="HISTONE DEACETYLASE 12"/>
    <property type="match status" value="1"/>
</dbReference>
<organism evidence="4 5">
    <name type="scientific">Entotheonella factor</name>
    <dbReference type="NCBI Taxonomy" id="1429438"/>
    <lineage>
        <taxon>Bacteria</taxon>
        <taxon>Pseudomonadati</taxon>
        <taxon>Nitrospinota/Tectimicrobiota group</taxon>
        <taxon>Candidatus Tectimicrobiota</taxon>
        <taxon>Candidatus Entotheonellia</taxon>
        <taxon>Candidatus Entotheonellales</taxon>
        <taxon>Candidatus Entotheonellaceae</taxon>
        <taxon>Candidatus Entotheonella</taxon>
    </lineage>
</organism>
<evidence type="ECO:0000259" key="3">
    <source>
        <dbReference type="Pfam" id="PF00850"/>
    </source>
</evidence>
<dbReference type="GO" id="GO:0016787">
    <property type="term" value="F:hydrolase activity"/>
    <property type="evidence" value="ECO:0007669"/>
    <property type="project" value="UniProtKB-KW"/>
</dbReference>
<evidence type="ECO:0000256" key="1">
    <source>
        <dbReference type="ARBA" id="ARBA00005947"/>
    </source>
</evidence>
<dbReference type="InterPro" id="IPR023696">
    <property type="entry name" value="Ureohydrolase_dom_sf"/>
</dbReference>
<dbReference type="SUPFAM" id="SSF52768">
    <property type="entry name" value="Arginase/deacetylase"/>
    <property type="match status" value="1"/>
</dbReference>
<evidence type="ECO:0000313" key="4">
    <source>
        <dbReference type="EMBL" id="ETX02262.1"/>
    </source>
</evidence>
<dbReference type="HOGENOM" id="CLU_1328774_0_0_7"/>
<dbReference type="InterPro" id="IPR044150">
    <property type="entry name" value="HDAC_classIV"/>
</dbReference>
<dbReference type="GO" id="GO:0004407">
    <property type="term" value="F:histone deacetylase activity"/>
    <property type="evidence" value="ECO:0007669"/>
    <property type="project" value="InterPro"/>
</dbReference>
<protein>
    <recommendedName>
        <fullName evidence="3">Histone deacetylase domain-containing protein</fullName>
    </recommendedName>
</protein>
<comment type="similarity">
    <text evidence="1">Belongs to the histone deacetylase family.</text>
</comment>
<dbReference type="PANTHER" id="PTHR10625">
    <property type="entry name" value="HISTONE DEACETYLASE HDAC1-RELATED"/>
    <property type="match status" value="1"/>
</dbReference>
<name>W4LY01_ENTF1</name>
<evidence type="ECO:0000256" key="2">
    <source>
        <dbReference type="ARBA" id="ARBA00022801"/>
    </source>
</evidence>
<dbReference type="EMBL" id="AZHW01000163">
    <property type="protein sequence ID" value="ETX02262.1"/>
    <property type="molecule type" value="Genomic_DNA"/>
</dbReference>
<dbReference type="InterPro" id="IPR037138">
    <property type="entry name" value="His_deacetylse_dom_sf"/>
</dbReference>
<feature type="domain" description="Histone deacetylase" evidence="3">
    <location>
        <begin position="4"/>
        <end position="179"/>
    </location>
</feature>
<keyword evidence="5" id="KW-1185">Reference proteome</keyword>
<reference evidence="4 5" key="1">
    <citation type="journal article" date="2014" name="Nature">
        <title>An environmental bacterial taxon with a large and distinct metabolic repertoire.</title>
        <authorList>
            <person name="Wilson M.C."/>
            <person name="Mori T."/>
            <person name="Ruckert C."/>
            <person name="Uria A.R."/>
            <person name="Helf M.J."/>
            <person name="Takada K."/>
            <person name="Gernert C."/>
            <person name="Steffens U.A."/>
            <person name="Heycke N."/>
            <person name="Schmitt S."/>
            <person name="Rinke C."/>
            <person name="Helfrich E.J."/>
            <person name="Brachmann A.O."/>
            <person name="Gurgui C."/>
            <person name="Wakimoto T."/>
            <person name="Kracht M."/>
            <person name="Crusemann M."/>
            <person name="Hentschel U."/>
            <person name="Abe I."/>
            <person name="Matsunaga S."/>
            <person name="Kalinowski J."/>
            <person name="Takeyama H."/>
            <person name="Piel J."/>
        </authorList>
    </citation>
    <scope>NUCLEOTIDE SEQUENCE [LARGE SCALE GENOMIC DNA]</scope>
    <source>
        <strain evidence="5">TSY1</strain>
    </source>
</reference>
<accession>W4LY01</accession>
<comment type="caution">
    <text evidence="4">The sequence shown here is derived from an EMBL/GenBank/DDBJ whole genome shotgun (WGS) entry which is preliminary data.</text>
</comment>
<dbReference type="Pfam" id="PF00850">
    <property type="entry name" value="Hist_deacetyl"/>
    <property type="match status" value="1"/>
</dbReference>
<dbReference type="PRINTS" id="PR01270">
    <property type="entry name" value="HDASUPER"/>
</dbReference>
<dbReference type="CDD" id="cd09993">
    <property type="entry name" value="HDAC_classIV"/>
    <property type="match status" value="1"/>
</dbReference>
<keyword evidence="2" id="KW-0378">Hydrolase</keyword>
<dbReference type="GO" id="GO:0040029">
    <property type="term" value="P:epigenetic regulation of gene expression"/>
    <property type="evidence" value="ECO:0007669"/>
    <property type="project" value="TreeGrafter"/>
</dbReference>
<dbReference type="Proteomes" id="UP000019141">
    <property type="component" value="Unassembled WGS sequence"/>
</dbReference>
<proteinExistence type="inferred from homology"/>